<dbReference type="Proteomes" id="UP000252517">
    <property type="component" value="Unassembled WGS sequence"/>
</dbReference>
<evidence type="ECO:0000256" key="1">
    <source>
        <dbReference type="ARBA" id="ARBA00023002"/>
    </source>
</evidence>
<dbReference type="SUPFAM" id="SSF51735">
    <property type="entry name" value="NAD(P)-binding Rossmann-fold domains"/>
    <property type="match status" value="1"/>
</dbReference>
<proteinExistence type="predicted"/>
<evidence type="ECO:0000259" key="3">
    <source>
        <dbReference type="Pfam" id="PF02826"/>
    </source>
</evidence>
<dbReference type="SUPFAM" id="SSF52283">
    <property type="entry name" value="Formate/glycerate dehydrogenase catalytic domain-like"/>
    <property type="match status" value="1"/>
</dbReference>
<organism evidence="4 5">
    <name type="scientific">Thalassospira profundimaris</name>
    <dbReference type="NCBI Taxonomy" id="502049"/>
    <lineage>
        <taxon>Bacteria</taxon>
        <taxon>Pseudomonadati</taxon>
        <taxon>Pseudomonadota</taxon>
        <taxon>Alphaproteobacteria</taxon>
        <taxon>Rhodospirillales</taxon>
        <taxon>Thalassospiraceae</taxon>
        <taxon>Thalassospira</taxon>
    </lineage>
</organism>
<dbReference type="AlphaFoldDB" id="A0A367XIS2"/>
<feature type="domain" description="D-isomer specific 2-hydroxyacid dehydrogenase NAD-binding" evidence="3">
    <location>
        <begin position="97"/>
        <end position="268"/>
    </location>
</feature>
<dbReference type="EMBL" id="JPWH01000002">
    <property type="protein sequence ID" value="RCK53554.1"/>
    <property type="molecule type" value="Genomic_DNA"/>
</dbReference>
<evidence type="ECO:0000256" key="2">
    <source>
        <dbReference type="ARBA" id="ARBA00023027"/>
    </source>
</evidence>
<accession>A0A367XIS2</accession>
<comment type="caution">
    <text evidence="4">The sequence shown here is derived from an EMBL/GenBank/DDBJ whole genome shotgun (WGS) entry which is preliminary data.</text>
</comment>
<dbReference type="PANTHER" id="PTHR43333:SF1">
    <property type="entry name" value="D-ISOMER SPECIFIC 2-HYDROXYACID DEHYDROGENASE NAD-BINDING DOMAIN-CONTAINING PROTEIN"/>
    <property type="match status" value="1"/>
</dbReference>
<dbReference type="InterPro" id="IPR006140">
    <property type="entry name" value="D-isomer_DH_NAD-bd"/>
</dbReference>
<dbReference type="OrthoDB" id="9787219at2"/>
<gene>
    <name evidence="4" type="ORF">TH25_03255</name>
</gene>
<sequence length="303" mass="32959">MALLYLSTPERAVAWQKIFADAGEEMVIGEEAVTDPAAITHIACWYPPADIARYPNVRVVISIGAGVDQIPALPGGVQLSRTVSSQIDGMVREWVVMATLMLHRGMPTYIEQSTREIWQAHAGLATRQTSIGIMGTGRVGLPVARTLIDLGFDVCGWSRSGRSVAGMPVYGERDLDRFLGQSNLLICLLPLTDQTRGLMSGAFFEKLPMGSRLVHAGRGAELDMDALHTALQNGRIESAMLDVTNPEPLPKGHWAWSDPRVIITPHIGSVTDYEQGARHVLAVIRADRGGEEIPGRVDQNLGY</sequence>
<dbReference type="RefSeq" id="WP_114086978.1">
    <property type="nucleotide sequence ID" value="NZ_JPWH01000002.1"/>
</dbReference>
<dbReference type="Pfam" id="PF02826">
    <property type="entry name" value="2-Hacid_dh_C"/>
    <property type="match status" value="1"/>
</dbReference>
<name>A0A367XIS2_9PROT</name>
<evidence type="ECO:0000313" key="4">
    <source>
        <dbReference type="EMBL" id="RCK53554.1"/>
    </source>
</evidence>
<keyword evidence="2" id="KW-0520">NAD</keyword>
<keyword evidence="1" id="KW-0560">Oxidoreductase</keyword>
<dbReference type="CDD" id="cd12164">
    <property type="entry name" value="GDH_like_2"/>
    <property type="match status" value="1"/>
</dbReference>
<dbReference type="InterPro" id="IPR036291">
    <property type="entry name" value="NAD(P)-bd_dom_sf"/>
</dbReference>
<dbReference type="Gene3D" id="3.40.50.720">
    <property type="entry name" value="NAD(P)-binding Rossmann-like Domain"/>
    <property type="match status" value="2"/>
</dbReference>
<evidence type="ECO:0000313" key="5">
    <source>
        <dbReference type="Proteomes" id="UP000252517"/>
    </source>
</evidence>
<dbReference type="GO" id="GO:0051287">
    <property type="term" value="F:NAD binding"/>
    <property type="evidence" value="ECO:0007669"/>
    <property type="project" value="InterPro"/>
</dbReference>
<dbReference type="GO" id="GO:0016491">
    <property type="term" value="F:oxidoreductase activity"/>
    <property type="evidence" value="ECO:0007669"/>
    <property type="project" value="UniProtKB-KW"/>
</dbReference>
<reference evidence="4 5" key="1">
    <citation type="submission" date="2014-07" db="EMBL/GenBank/DDBJ databases">
        <title>Draft genome sequence of Thalassospira profundimaris S25-3-2.</title>
        <authorList>
            <person name="Lai Q."/>
            <person name="Shao Z."/>
        </authorList>
    </citation>
    <scope>NUCLEOTIDE SEQUENCE [LARGE SCALE GENOMIC DNA]</scope>
    <source>
        <strain evidence="4 5">S25-3-2</strain>
    </source>
</reference>
<protein>
    <submittedName>
        <fullName evidence="4">3-phosphoglycerate dehydrogenase</fullName>
    </submittedName>
</protein>
<dbReference type="PANTHER" id="PTHR43333">
    <property type="entry name" value="2-HACID_DH_C DOMAIN-CONTAINING PROTEIN"/>
    <property type="match status" value="1"/>
</dbReference>